<dbReference type="SUPFAM" id="SSF48498">
    <property type="entry name" value="Tetracyclin repressor-like, C-terminal domain"/>
    <property type="match status" value="1"/>
</dbReference>
<feature type="DNA-binding region" description="H-T-H motif" evidence="3">
    <location>
        <begin position="33"/>
        <end position="52"/>
    </location>
</feature>
<accession>A0A345C2S8</accession>
<dbReference type="InterPro" id="IPR023772">
    <property type="entry name" value="DNA-bd_HTH_TetR-type_CS"/>
</dbReference>
<evidence type="ECO:0000256" key="1">
    <source>
        <dbReference type="ARBA" id="ARBA00022491"/>
    </source>
</evidence>
<dbReference type="PROSITE" id="PS01081">
    <property type="entry name" value="HTH_TETR_1"/>
    <property type="match status" value="1"/>
</dbReference>
<dbReference type="GO" id="GO:0003677">
    <property type="term" value="F:DNA binding"/>
    <property type="evidence" value="ECO:0007669"/>
    <property type="project" value="UniProtKB-UniRule"/>
</dbReference>
<organism evidence="5 6">
    <name type="scientific">Salicibibacter kimchii</name>
    <dbReference type="NCBI Taxonomy" id="2099786"/>
    <lineage>
        <taxon>Bacteria</taxon>
        <taxon>Bacillati</taxon>
        <taxon>Bacillota</taxon>
        <taxon>Bacilli</taxon>
        <taxon>Bacillales</taxon>
        <taxon>Bacillaceae</taxon>
        <taxon>Salicibibacter</taxon>
    </lineage>
</organism>
<evidence type="ECO:0000259" key="4">
    <source>
        <dbReference type="PROSITE" id="PS50977"/>
    </source>
</evidence>
<keyword evidence="6" id="KW-1185">Reference proteome</keyword>
<dbReference type="Gene3D" id="1.10.10.60">
    <property type="entry name" value="Homeodomain-like"/>
    <property type="match status" value="1"/>
</dbReference>
<evidence type="ECO:0000256" key="2">
    <source>
        <dbReference type="ARBA" id="ARBA00023125"/>
    </source>
</evidence>
<dbReference type="Gene3D" id="1.10.357.10">
    <property type="entry name" value="Tetracycline Repressor, domain 2"/>
    <property type="match status" value="1"/>
</dbReference>
<dbReference type="InterPro" id="IPR009057">
    <property type="entry name" value="Homeodomain-like_sf"/>
</dbReference>
<evidence type="ECO:0000313" key="6">
    <source>
        <dbReference type="Proteomes" id="UP000252100"/>
    </source>
</evidence>
<keyword evidence="1" id="KW-0678">Repressor</keyword>
<dbReference type="EMBL" id="CP031092">
    <property type="protein sequence ID" value="AXF57509.1"/>
    <property type="molecule type" value="Genomic_DNA"/>
</dbReference>
<name>A0A345C2S8_9BACI</name>
<dbReference type="Pfam" id="PF00440">
    <property type="entry name" value="TetR_N"/>
    <property type="match status" value="1"/>
</dbReference>
<dbReference type="InterPro" id="IPR050624">
    <property type="entry name" value="HTH-type_Tx_Regulator"/>
</dbReference>
<dbReference type="InterPro" id="IPR049488">
    <property type="entry name" value="TM_1030-like_C"/>
</dbReference>
<dbReference type="RefSeq" id="WP_114375398.1">
    <property type="nucleotide sequence ID" value="NZ_CP031092.1"/>
</dbReference>
<dbReference type="OrthoDB" id="9780939at2"/>
<evidence type="ECO:0000313" key="5">
    <source>
        <dbReference type="EMBL" id="AXF57509.1"/>
    </source>
</evidence>
<evidence type="ECO:0000256" key="3">
    <source>
        <dbReference type="PROSITE-ProRule" id="PRU00335"/>
    </source>
</evidence>
<dbReference type="PROSITE" id="PS50977">
    <property type="entry name" value="HTH_TETR_2"/>
    <property type="match status" value="1"/>
</dbReference>
<dbReference type="InterPro" id="IPR001647">
    <property type="entry name" value="HTH_TetR"/>
</dbReference>
<proteinExistence type="predicted"/>
<gene>
    <name evidence="5" type="ORF">DT065_16970</name>
</gene>
<dbReference type="PRINTS" id="PR00455">
    <property type="entry name" value="HTHTETR"/>
</dbReference>
<dbReference type="SUPFAM" id="SSF46689">
    <property type="entry name" value="Homeodomain-like"/>
    <property type="match status" value="1"/>
</dbReference>
<dbReference type="KEGG" id="rue:DT065_16970"/>
<dbReference type="Proteomes" id="UP000252100">
    <property type="component" value="Chromosome"/>
</dbReference>
<dbReference type="InterPro" id="IPR036271">
    <property type="entry name" value="Tet_transcr_reg_TetR-rel_C_sf"/>
</dbReference>
<protein>
    <submittedName>
        <fullName evidence="5">TetR/AcrR family transcriptional regulator</fullName>
    </submittedName>
</protein>
<feature type="domain" description="HTH tetR-type" evidence="4">
    <location>
        <begin position="10"/>
        <end position="70"/>
    </location>
</feature>
<keyword evidence="2 3" id="KW-0238">DNA-binding</keyword>
<dbReference type="PANTHER" id="PTHR43479:SF11">
    <property type="entry name" value="ACREF_ENVCD OPERON REPRESSOR-RELATED"/>
    <property type="match status" value="1"/>
</dbReference>
<dbReference type="Pfam" id="PF21256">
    <property type="entry name" value="TetR_C_5-like"/>
    <property type="match status" value="1"/>
</dbReference>
<reference evidence="5 6" key="1">
    <citation type="journal article" date="2018" name="J. Microbiol.">
        <title>Salicibibacter kimchii gen. nov., sp. nov., a moderately halophilic and alkalitolerant bacterium in the family Bacillaceae, isolated from kimchi.</title>
        <authorList>
            <person name="Jang J.Y."/>
            <person name="Oh Y.J."/>
            <person name="Lim S.K."/>
            <person name="Park H.K."/>
            <person name="Lee C."/>
            <person name="Kim J.Y."/>
            <person name="Lee M.A."/>
            <person name="Choi H.J."/>
        </authorList>
    </citation>
    <scope>NUCLEOTIDE SEQUENCE [LARGE SCALE GENOMIC DNA]</scope>
    <source>
        <strain evidence="5 6">NKC1-1</strain>
    </source>
</reference>
<dbReference type="PANTHER" id="PTHR43479">
    <property type="entry name" value="ACREF/ENVCD OPERON REPRESSOR-RELATED"/>
    <property type="match status" value="1"/>
</dbReference>
<sequence length="213" mass="25340">MNEAFKNLDETKKNRIRNAALQAFAENGYEQASTNTIIKNAGIGKGMLFHYFNNKKDLYEYLIDYALNVIWYEYIVLIDMNESDFIKRLKDIAGIKAAYFDKYPNVNNFIGTVLFNDEEQLPEELKTRLANFREIGNELFYKNIDKNLFRDDVDVEKAFNLIRWAIEGYQNELIQQFKGTKIANVDLQPYWDEFYEYLDVLKTSFYKDREDVR</sequence>
<dbReference type="AlphaFoldDB" id="A0A345C2S8"/>